<feature type="region of interest" description="Disordered" evidence="1">
    <location>
        <begin position="81"/>
        <end position="104"/>
    </location>
</feature>
<dbReference type="KEGG" id="ldo:LDBPK_310740"/>
<dbReference type="OMA" id="TEVHWHR"/>
<dbReference type="VEuPathDB" id="TriTrypDB:LdCL_310013100"/>
<reference evidence="4 5" key="1">
    <citation type="journal article" date="2011" name="Genome Res.">
        <title>Whole genome sequencing of multiple Leishmania donovani clinical isolates provides insights into population structure and mechanisms of drug resistance.</title>
        <authorList>
            <person name="Downing T."/>
            <person name="Imamura H."/>
            <person name="Decuypere S."/>
            <person name="Clark T.G."/>
            <person name="Coombs G.H."/>
            <person name="Cotton J.A."/>
            <person name="Hilley J.D."/>
            <person name="de Doncker S."/>
            <person name="Maes I."/>
            <person name="Mottram J.C."/>
            <person name="Quail M.A."/>
            <person name="Rijal S."/>
            <person name="Sanders M."/>
            <person name="Schonian G."/>
            <person name="Stark O."/>
            <person name="Sundar S."/>
            <person name="Vanaerschot M."/>
            <person name="Hertz-Fowler C."/>
            <person name="Dujardin J.C."/>
            <person name="Berriman M."/>
        </authorList>
    </citation>
    <scope>NUCLEOTIDE SEQUENCE [LARGE SCALE GENOMIC DNA]</scope>
    <source>
        <strain evidence="4 5">BPK282A1</strain>
    </source>
</reference>
<keyword evidence="6" id="KW-1185">Reference proteome</keyword>
<evidence type="ECO:0000313" key="3">
    <source>
        <dbReference type="EMBL" id="CAC5432486.1"/>
    </source>
</evidence>
<dbReference type="GeneID" id="13385885"/>
<protein>
    <submittedName>
        <fullName evidence="3">Hypothetical_protein_conserved</fullName>
    </submittedName>
</protein>
<evidence type="ECO:0000313" key="6">
    <source>
        <dbReference type="Proteomes" id="UP000274082"/>
    </source>
</evidence>
<dbReference type="OrthoDB" id="259568at2759"/>
<accession>E9BMJ7</accession>
<dbReference type="RefSeq" id="XP_003863164.1">
    <property type="nucleotide sequence ID" value="XM_003863116.1"/>
</dbReference>
<proteinExistence type="predicted"/>
<gene>
    <name evidence="4" type="ORF">LDBPK_310740</name>
    <name evidence="2" type="ORF">LdCL_310013100</name>
    <name evidence="3" type="ORF">LDHU3_31.1080</name>
</gene>
<reference evidence="3" key="5">
    <citation type="submission" date="2020-06" db="EMBL/GenBank/DDBJ databases">
        <authorList>
            <person name="Camacho E."/>
            <person name="Gonzalez-de la Fuente S."/>
            <person name="Rastrojo A."/>
            <person name="Peiro-Pastor R."/>
            <person name="Solana JC."/>
            <person name="Tabera L."/>
            <person name="Gamarro F."/>
            <person name="Carrasco-Ramiro F."/>
            <person name="Requena JM."/>
            <person name="Aguado B."/>
        </authorList>
    </citation>
    <scope>NUCLEOTIDE SEQUENCE</scope>
</reference>
<evidence type="ECO:0000313" key="4">
    <source>
        <dbReference type="EMBL" id="CBZ36475.1"/>
    </source>
</evidence>
<dbReference type="VEuPathDB" id="TriTrypDB:LdBPK_310740.1"/>
<reference evidence="4" key="2">
    <citation type="submission" date="2011-01" db="EMBL/GenBank/DDBJ databases">
        <authorList>
            <person name="Zhao B.P."/>
            <person name="Ren Z.A."/>
            <person name="Li C.D."/>
        </authorList>
    </citation>
    <scope>NUCLEOTIDE SEQUENCE</scope>
    <source>
        <strain evidence="4">BPK282A1</strain>
    </source>
</reference>
<reference evidence="5" key="3">
    <citation type="submission" date="2011-02" db="EMBL/GenBank/DDBJ databases">
        <title>Whole genome sequencing of Leishmania donovani clinical lines reveals dynamic variation related to drug resistance.</title>
        <authorList>
            <person name="Downing T."/>
            <person name="Imamura H."/>
            <person name="Sanders M."/>
            <person name="Decuypere S."/>
            <person name="Hertz-Fowler C."/>
            <person name="Clark T.G."/>
            <person name="Rijal S."/>
            <person name="Sundar S."/>
            <person name="Quail M.A."/>
            <person name="De Doncker S."/>
            <person name="Maes I."/>
            <person name="Vanaerschot M."/>
            <person name="Stark O."/>
            <person name="Schonian G."/>
            <person name="Dujardin J.C."/>
            <person name="Berriman M."/>
        </authorList>
    </citation>
    <scope>NUCLEOTIDE SEQUENCE [LARGE SCALE GENOMIC DNA]</scope>
    <source>
        <strain evidence="5">BPK282A1</strain>
    </source>
</reference>
<dbReference type="EMBL" id="CP029530">
    <property type="protein sequence ID" value="AYU81260.1"/>
    <property type="molecule type" value="Genomic_DNA"/>
</dbReference>
<evidence type="ECO:0000256" key="1">
    <source>
        <dbReference type="SAM" id="MobiDB-lite"/>
    </source>
</evidence>
<dbReference type="EMBL" id="LR812651">
    <property type="protein sequence ID" value="CAC5432486.1"/>
    <property type="molecule type" value="Genomic_DNA"/>
</dbReference>
<dbReference type="Proteomes" id="UP000008980">
    <property type="component" value="Chromosome 31"/>
</dbReference>
<dbReference type="AlphaFoldDB" id="A0A3Q8IG87"/>
<evidence type="ECO:0000313" key="5">
    <source>
        <dbReference type="Proteomes" id="UP000008980"/>
    </source>
</evidence>
<sequence length="129" mass="14043">MMEGNASEAHVHSGMAMGLQERPPLELASHASEVSCLTLNDNYDMWNASMYPNLNSGFDASLTSATTPDATAAWFAPAMRPQRKQQLSHQMMPLPARSEQTTSDIDSEVVLWDRPPTQEVLTPPAASGL</sequence>
<dbReference type="VEuPathDB" id="TriTrypDB:LDHU3_31.1080"/>
<dbReference type="Proteomes" id="UP000274082">
    <property type="component" value="Chromosome 31"/>
</dbReference>
<evidence type="ECO:0000313" key="2">
    <source>
        <dbReference type="EMBL" id="AYU81260.1"/>
    </source>
</evidence>
<dbReference type="Proteomes" id="UP000601710">
    <property type="component" value="Chromosome 31"/>
</dbReference>
<dbReference type="EMBL" id="FR799618">
    <property type="protein sequence ID" value="CBZ36475.1"/>
    <property type="molecule type" value="Genomic_DNA"/>
</dbReference>
<organism evidence="2 6">
    <name type="scientific">Leishmania donovani</name>
    <dbReference type="NCBI Taxonomy" id="5661"/>
    <lineage>
        <taxon>Eukaryota</taxon>
        <taxon>Discoba</taxon>
        <taxon>Euglenozoa</taxon>
        <taxon>Kinetoplastea</taxon>
        <taxon>Metakinetoplastina</taxon>
        <taxon>Trypanosomatida</taxon>
        <taxon>Trypanosomatidae</taxon>
        <taxon>Leishmaniinae</taxon>
        <taxon>Leishmania</taxon>
    </lineage>
</organism>
<accession>A0A3Q8IG87</accession>
<reference evidence="2 6" key="4">
    <citation type="journal article" date="2018" name="Sci. Rep.">
        <title>A complete Leishmania donovani reference genome identifies novel genetic variations associated with virulence.</title>
        <authorList>
            <person name="Lypaczewski P."/>
            <person name="Hoshizaki J."/>
            <person name="Zhang W.-W."/>
            <person name="McCall L.-I."/>
            <person name="Torcivia-Rodriguez J."/>
            <person name="Simonyan V."/>
            <person name="Kaur A."/>
            <person name="Dewar K."/>
            <person name="Matlashewski G."/>
        </authorList>
    </citation>
    <scope>NUCLEOTIDE SEQUENCE [LARGE SCALE GENOMIC DNA]</scope>
    <source>
        <strain evidence="2 6">LdCL</strain>
    </source>
</reference>
<name>A0A3Q8IG87_LEIDO</name>